<reference evidence="14" key="2">
    <citation type="submission" date="2020-09" db="EMBL/GenBank/DDBJ databases">
        <authorList>
            <person name="Sun Q."/>
            <person name="Kim S."/>
        </authorList>
    </citation>
    <scope>NUCLEOTIDE SEQUENCE</scope>
    <source>
        <strain evidence="14">KCTC 32437</strain>
    </source>
</reference>
<dbReference type="GO" id="GO:0005886">
    <property type="term" value="C:plasma membrane"/>
    <property type="evidence" value="ECO:0007669"/>
    <property type="project" value="UniProtKB-SubCell"/>
</dbReference>
<feature type="domain" description="ATP synthase F1 complex delta/epsilon subunit N-terminal" evidence="13">
    <location>
        <begin position="5"/>
        <end position="84"/>
    </location>
</feature>
<dbReference type="PANTHER" id="PTHR13822:SF10">
    <property type="entry name" value="ATP SYNTHASE EPSILON CHAIN, CHLOROPLASTIC"/>
    <property type="match status" value="1"/>
</dbReference>
<comment type="subunit">
    <text evidence="10 11">F-type ATPases have 2 components, CF(1) - the catalytic core - and CF(0) - the membrane proton channel. CF(1) has five subunits: alpha(3), beta(3), gamma(1), delta(1), epsilon(1). CF(0) has three main subunits: a, b and c.</text>
</comment>
<dbReference type="Proteomes" id="UP000646579">
    <property type="component" value="Unassembled WGS sequence"/>
</dbReference>
<keyword evidence="4 10" id="KW-0813">Transport</keyword>
<dbReference type="NCBIfam" id="TIGR01216">
    <property type="entry name" value="ATP_synt_epsi"/>
    <property type="match status" value="1"/>
</dbReference>
<organism evidence="14 15">
    <name type="scientific">Devosia pacifica</name>
    <dbReference type="NCBI Taxonomy" id="1335967"/>
    <lineage>
        <taxon>Bacteria</taxon>
        <taxon>Pseudomonadati</taxon>
        <taxon>Pseudomonadota</taxon>
        <taxon>Alphaproteobacteria</taxon>
        <taxon>Hyphomicrobiales</taxon>
        <taxon>Devosiaceae</taxon>
        <taxon>Devosia</taxon>
    </lineage>
</organism>
<keyword evidence="10" id="KW-1003">Cell membrane</keyword>
<evidence type="ECO:0000313" key="14">
    <source>
        <dbReference type="EMBL" id="GHA24753.1"/>
    </source>
</evidence>
<dbReference type="GO" id="GO:0045259">
    <property type="term" value="C:proton-transporting ATP synthase complex"/>
    <property type="evidence" value="ECO:0007669"/>
    <property type="project" value="UniProtKB-KW"/>
</dbReference>
<dbReference type="CDD" id="cd12152">
    <property type="entry name" value="F1-ATPase_delta"/>
    <property type="match status" value="1"/>
</dbReference>
<dbReference type="Gene3D" id="2.60.15.10">
    <property type="entry name" value="F0F1 ATP synthase delta/epsilon subunit, N-terminal"/>
    <property type="match status" value="1"/>
</dbReference>
<dbReference type="InterPro" id="IPR036771">
    <property type="entry name" value="ATPsynth_dsu/esu_N"/>
</dbReference>
<evidence type="ECO:0000256" key="8">
    <source>
        <dbReference type="ARBA" id="ARBA00023196"/>
    </source>
</evidence>
<evidence type="ECO:0000256" key="9">
    <source>
        <dbReference type="ARBA" id="ARBA00023310"/>
    </source>
</evidence>
<evidence type="ECO:0000259" key="13">
    <source>
        <dbReference type="Pfam" id="PF02823"/>
    </source>
</evidence>
<comment type="function">
    <text evidence="1 10">Produces ATP from ADP in the presence of a proton gradient across the membrane.</text>
</comment>
<keyword evidence="8 10" id="KW-0139">CF(1)</keyword>
<proteinExistence type="inferred from homology"/>
<evidence type="ECO:0000256" key="6">
    <source>
        <dbReference type="ARBA" id="ARBA00023065"/>
    </source>
</evidence>
<keyword evidence="7 10" id="KW-0472">Membrane</keyword>
<keyword evidence="9 10" id="KW-0066">ATP synthesis</keyword>
<evidence type="ECO:0000256" key="11">
    <source>
        <dbReference type="RuleBase" id="RU003656"/>
    </source>
</evidence>
<accession>A0A918S5G4</accession>
<keyword evidence="12" id="KW-0175">Coiled coil</keyword>
<evidence type="ECO:0000313" key="15">
    <source>
        <dbReference type="Proteomes" id="UP000646579"/>
    </source>
</evidence>
<dbReference type="HAMAP" id="MF_00530">
    <property type="entry name" value="ATP_synth_epsil_bac"/>
    <property type="match status" value="1"/>
</dbReference>
<protein>
    <recommendedName>
        <fullName evidence="10">ATP synthase epsilon chain</fullName>
    </recommendedName>
    <alternativeName>
        <fullName evidence="10">ATP synthase F1 sector epsilon subunit</fullName>
    </alternativeName>
    <alternativeName>
        <fullName evidence="10">F-ATPase epsilon subunit</fullName>
    </alternativeName>
</protein>
<reference evidence="14" key="1">
    <citation type="journal article" date="2014" name="Int. J. Syst. Evol. Microbiol.">
        <title>Complete genome sequence of Corynebacterium casei LMG S-19264T (=DSM 44701T), isolated from a smear-ripened cheese.</title>
        <authorList>
            <consortium name="US DOE Joint Genome Institute (JGI-PGF)"/>
            <person name="Walter F."/>
            <person name="Albersmeier A."/>
            <person name="Kalinowski J."/>
            <person name="Ruckert C."/>
        </authorList>
    </citation>
    <scope>NUCLEOTIDE SEQUENCE</scope>
    <source>
        <strain evidence="14">KCTC 32437</strain>
    </source>
</reference>
<keyword evidence="6 10" id="KW-0406">Ion transport</keyword>
<dbReference type="InterPro" id="IPR001469">
    <property type="entry name" value="ATP_synth_F1_dsu/esu"/>
</dbReference>
<dbReference type="Pfam" id="PF02823">
    <property type="entry name" value="ATP-synt_DE_N"/>
    <property type="match status" value="1"/>
</dbReference>
<sequence>MAEQLQIEIVSPEHLVLSEQVESVTVPGTNGYFTVMADHAPLMSTLRAGFVTVNRGGNNAEVYFVRGGFADVSTEGLTILAEEASSLEQFSRSELEDQIKQAREELDRAESHEDRSYAQQVLDGLVNLGQEAGDLHGAHLI</sequence>
<gene>
    <name evidence="10 14" type="primary">atpC</name>
    <name evidence="14" type="ORF">GCM10007989_20520</name>
</gene>
<dbReference type="AlphaFoldDB" id="A0A918S5G4"/>
<comment type="caution">
    <text evidence="14">The sequence shown here is derived from an EMBL/GenBank/DDBJ whole genome shotgun (WGS) entry which is preliminary data.</text>
</comment>
<comment type="similarity">
    <text evidence="3 10 11">Belongs to the ATPase epsilon chain family.</text>
</comment>
<dbReference type="GO" id="GO:0005524">
    <property type="term" value="F:ATP binding"/>
    <property type="evidence" value="ECO:0007669"/>
    <property type="project" value="UniProtKB-UniRule"/>
</dbReference>
<dbReference type="GO" id="GO:0046933">
    <property type="term" value="F:proton-transporting ATP synthase activity, rotational mechanism"/>
    <property type="evidence" value="ECO:0007669"/>
    <property type="project" value="UniProtKB-UniRule"/>
</dbReference>
<evidence type="ECO:0000256" key="12">
    <source>
        <dbReference type="SAM" id="Coils"/>
    </source>
</evidence>
<evidence type="ECO:0000256" key="7">
    <source>
        <dbReference type="ARBA" id="ARBA00023136"/>
    </source>
</evidence>
<evidence type="ECO:0000256" key="1">
    <source>
        <dbReference type="ARBA" id="ARBA00003543"/>
    </source>
</evidence>
<feature type="coiled-coil region" evidence="12">
    <location>
        <begin position="92"/>
        <end position="119"/>
    </location>
</feature>
<dbReference type="InterPro" id="IPR020546">
    <property type="entry name" value="ATP_synth_F1_dsu/esu_N"/>
</dbReference>
<dbReference type="NCBIfam" id="NF001851">
    <property type="entry name" value="PRK00571.2-4"/>
    <property type="match status" value="1"/>
</dbReference>
<evidence type="ECO:0000256" key="5">
    <source>
        <dbReference type="ARBA" id="ARBA00022781"/>
    </source>
</evidence>
<evidence type="ECO:0000256" key="3">
    <source>
        <dbReference type="ARBA" id="ARBA00005712"/>
    </source>
</evidence>
<dbReference type="SUPFAM" id="SSF51344">
    <property type="entry name" value="Epsilon subunit of F1F0-ATP synthase N-terminal domain"/>
    <property type="match status" value="1"/>
</dbReference>
<keyword evidence="15" id="KW-1185">Reference proteome</keyword>
<dbReference type="GO" id="GO:0012505">
    <property type="term" value="C:endomembrane system"/>
    <property type="evidence" value="ECO:0007669"/>
    <property type="project" value="UniProtKB-SubCell"/>
</dbReference>
<evidence type="ECO:0000256" key="10">
    <source>
        <dbReference type="HAMAP-Rule" id="MF_00530"/>
    </source>
</evidence>
<evidence type="ECO:0000256" key="2">
    <source>
        <dbReference type="ARBA" id="ARBA00004184"/>
    </source>
</evidence>
<comment type="subcellular location">
    <subcellularLocation>
        <location evidence="10">Cell membrane</location>
        <topology evidence="10">Peripheral membrane protein</topology>
    </subcellularLocation>
    <subcellularLocation>
        <location evidence="2">Endomembrane system</location>
        <topology evidence="2">Peripheral membrane protein</topology>
    </subcellularLocation>
</comment>
<dbReference type="PANTHER" id="PTHR13822">
    <property type="entry name" value="ATP SYNTHASE DELTA/EPSILON CHAIN"/>
    <property type="match status" value="1"/>
</dbReference>
<dbReference type="EMBL" id="BMZE01000002">
    <property type="protein sequence ID" value="GHA24753.1"/>
    <property type="molecule type" value="Genomic_DNA"/>
</dbReference>
<dbReference type="RefSeq" id="WP_189425589.1">
    <property type="nucleotide sequence ID" value="NZ_BMZE01000002.1"/>
</dbReference>
<name>A0A918S5G4_9HYPH</name>
<keyword evidence="5 10" id="KW-0375">Hydrogen ion transport</keyword>
<evidence type="ECO:0000256" key="4">
    <source>
        <dbReference type="ARBA" id="ARBA00022448"/>
    </source>
</evidence>